<keyword evidence="1" id="KW-0812">Transmembrane</keyword>
<keyword evidence="3" id="KW-1185">Reference proteome</keyword>
<name>A0ABV1RTW3_9BACT</name>
<feature type="transmembrane region" description="Helical" evidence="1">
    <location>
        <begin position="55"/>
        <end position="75"/>
    </location>
</feature>
<keyword evidence="1" id="KW-1133">Transmembrane helix</keyword>
<dbReference type="RefSeq" id="WP_350411891.1">
    <property type="nucleotide sequence ID" value="NZ_JBEOKT010000005.1"/>
</dbReference>
<reference evidence="2 3" key="1">
    <citation type="submission" date="2024-06" db="EMBL/GenBank/DDBJ databases">
        <title>Pontibacter populi HYL7-15.</title>
        <authorList>
            <person name="Kim M.K."/>
        </authorList>
    </citation>
    <scope>NUCLEOTIDE SEQUENCE [LARGE SCALE GENOMIC DNA]</scope>
    <source>
        <strain evidence="2 3">HYL7-15</strain>
    </source>
</reference>
<keyword evidence="1" id="KW-0472">Membrane</keyword>
<accession>A0ABV1RTW3</accession>
<proteinExistence type="predicted"/>
<feature type="transmembrane region" description="Helical" evidence="1">
    <location>
        <begin position="142"/>
        <end position="163"/>
    </location>
</feature>
<protein>
    <recommendedName>
        <fullName evidence="4">DUF5671 domain-containing protein</fullName>
    </recommendedName>
</protein>
<comment type="caution">
    <text evidence="2">The sequence shown here is derived from an EMBL/GenBank/DDBJ whole genome shotgun (WGS) entry which is preliminary data.</text>
</comment>
<organism evidence="2 3">
    <name type="scientific">Pontibacter populi</name>
    <dbReference type="NCBI Taxonomy" id="890055"/>
    <lineage>
        <taxon>Bacteria</taxon>
        <taxon>Pseudomonadati</taxon>
        <taxon>Bacteroidota</taxon>
        <taxon>Cytophagia</taxon>
        <taxon>Cytophagales</taxon>
        <taxon>Hymenobacteraceae</taxon>
        <taxon>Pontibacter</taxon>
    </lineage>
</organism>
<evidence type="ECO:0000313" key="3">
    <source>
        <dbReference type="Proteomes" id="UP001476807"/>
    </source>
</evidence>
<dbReference type="Proteomes" id="UP001476807">
    <property type="component" value="Unassembled WGS sequence"/>
</dbReference>
<evidence type="ECO:0008006" key="4">
    <source>
        <dbReference type="Google" id="ProtNLM"/>
    </source>
</evidence>
<dbReference type="EMBL" id="JBEOKT010000005">
    <property type="protein sequence ID" value="MER2997497.1"/>
    <property type="molecule type" value="Genomic_DNA"/>
</dbReference>
<feature type="transmembrane region" description="Helical" evidence="1">
    <location>
        <begin position="96"/>
        <end position="115"/>
    </location>
</feature>
<evidence type="ECO:0000313" key="2">
    <source>
        <dbReference type="EMBL" id="MER2997497.1"/>
    </source>
</evidence>
<evidence type="ECO:0000256" key="1">
    <source>
        <dbReference type="SAM" id="Phobius"/>
    </source>
</evidence>
<gene>
    <name evidence="2" type="ORF">ABS362_08060</name>
</gene>
<sequence>MLEIIRSLLIGMFAIAALLPVIRFAMRRLLAGATGEKLTPDEQQYMQKKEWKLTIAYFFFTCVLAVFSAGVLAMLSSIIHASSQGWVHLLTPNFRAFFAPGLLLGLTLGVLPLKLAQKALLGHDYEMYQTHLLQTEGRGSTAIYRILFLAMIVISGVVVWFVMQWHIRVYENTLTVTNLFSQERSYSMSDINKIEYLGNEGEYLITFKDNTNINTAYLKPVQLEMIALLSEKSGKRVIR</sequence>